<feature type="non-terminal residue" evidence="1">
    <location>
        <position position="64"/>
    </location>
</feature>
<sequence length="64" mass="6960">MKPNDEIDSEVAAALAGVVVSRKIDQAEQRIMSVAAYCASILMDPRTLIEQQSIDEALTPIVLM</sequence>
<gene>
    <name evidence="1" type="ORF">LCGC14_2902570</name>
</gene>
<organism evidence="1">
    <name type="scientific">marine sediment metagenome</name>
    <dbReference type="NCBI Taxonomy" id="412755"/>
    <lineage>
        <taxon>unclassified sequences</taxon>
        <taxon>metagenomes</taxon>
        <taxon>ecological metagenomes</taxon>
    </lineage>
</organism>
<proteinExistence type="predicted"/>
<evidence type="ECO:0000313" key="1">
    <source>
        <dbReference type="EMBL" id="KKK72572.1"/>
    </source>
</evidence>
<name>A0A0F8XTX9_9ZZZZ</name>
<protein>
    <submittedName>
        <fullName evidence="1">Uncharacterized protein</fullName>
    </submittedName>
</protein>
<comment type="caution">
    <text evidence="1">The sequence shown here is derived from an EMBL/GenBank/DDBJ whole genome shotgun (WGS) entry which is preliminary data.</text>
</comment>
<reference evidence="1" key="1">
    <citation type="journal article" date="2015" name="Nature">
        <title>Complex archaea that bridge the gap between prokaryotes and eukaryotes.</title>
        <authorList>
            <person name="Spang A."/>
            <person name="Saw J.H."/>
            <person name="Jorgensen S.L."/>
            <person name="Zaremba-Niedzwiedzka K."/>
            <person name="Martijn J."/>
            <person name="Lind A.E."/>
            <person name="van Eijk R."/>
            <person name="Schleper C."/>
            <person name="Guy L."/>
            <person name="Ettema T.J."/>
        </authorList>
    </citation>
    <scope>NUCLEOTIDE SEQUENCE</scope>
</reference>
<dbReference type="AlphaFoldDB" id="A0A0F8XTX9"/>
<accession>A0A0F8XTX9</accession>
<dbReference type="EMBL" id="LAZR01057194">
    <property type="protein sequence ID" value="KKK72572.1"/>
    <property type="molecule type" value="Genomic_DNA"/>
</dbReference>